<evidence type="ECO:0000313" key="4">
    <source>
        <dbReference type="EMBL" id="CAG9324436.1"/>
    </source>
</evidence>
<evidence type="ECO:0000256" key="3">
    <source>
        <dbReference type="SAM" id="Coils"/>
    </source>
</evidence>
<protein>
    <recommendedName>
        <fullName evidence="6">Dynactin subunit 2</fullName>
    </recommendedName>
</protein>
<dbReference type="Proteomes" id="UP001162131">
    <property type="component" value="Unassembled WGS sequence"/>
</dbReference>
<sequence length="317" mass="36409">MTENIVVLESDGQNPNWDDDMQIDNPQEPLYYIPLTHGRTQLPLKERIALLRQEIIEIDKKLDAEIEPERHETPYSYISELASMTSHAESLIRGQGIHIEGDIGIEGNLSSKLGKSMIKLLTDEEQATYQLTAPIPQSTIEAQDREIATLASISARISKLEETIGHWSASNGYYSIIQALALIKKRISMLNPKKLEQLSSQAEELNAELDMVRNQLELMQSAGVEQKVIDDIYPFVDVCDQVMPIVPEVLERLEYIKRVHDEGSRFNERIQEIRDRQSRIQEKLNEVNNEELRGEWEAFKQEIEESFGNLEIKIRNI</sequence>
<keyword evidence="2" id="KW-0963">Cytoplasm</keyword>
<dbReference type="AlphaFoldDB" id="A0AAU9JRS7"/>
<gene>
    <name evidence="4" type="ORF">BSTOLATCC_MIC36227</name>
</gene>
<keyword evidence="3" id="KW-0175">Coiled coil</keyword>
<proteinExistence type="predicted"/>
<dbReference type="GO" id="GO:0005869">
    <property type="term" value="C:dynactin complex"/>
    <property type="evidence" value="ECO:0007669"/>
    <property type="project" value="InterPro"/>
</dbReference>
<feature type="coiled-coil region" evidence="3">
    <location>
        <begin position="195"/>
        <end position="222"/>
    </location>
</feature>
<keyword evidence="5" id="KW-1185">Reference proteome</keyword>
<dbReference type="Pfam" id="PF04912">
    <property type="entry name" value="Dynamitin"/>
    <property type="match status" value="1"/>
</dbReference>
<dbReference type="GO" id="GO:0005737">
    <property type="term" value="C:cytoplasm"/>
    <property type="evidence" value="ECO:0007669"/>
    <property type="project" value="UniProtKB-SubCell"/>
</dbReference>
<evidence type="ECO:0000256" key="2">
    <source>
        <dbReference type="ARBA" id="ARBA00022490"/>
    </source>
</evidence>
<dbReference type="PANTHER" id="PTHR15346">
    <property type="entry name" value="DYNACTIN SUBUNIT"/>
    <property type="match status" value="1"/>
</dbReference>
<evidence type="ECO:0008006" key="6">
    <source>
        <dbReference type="Google" id="ProtNLM"/>
    </source>
</evidence>
<evidence type="ECO:0000313" key="5">
    <source>
        <dbReference type="Proteomes" id="UP001162131"/>
    </source>
</evidence>
<accession>A0AAU9JRS7</accession>
<comment type="caution">
    <text evidence="4">The sequence shown here is derived from an EMBL/GenBank/DDBJ whole genome shotgun (WGS) entry which is preliminary data.</text>
</comment>
<dbReference type="EMBL" id="CAJZBQ010000036">
    <property type="protein sequence ID" value="CAG9324436.1"/>
    <property type="molecule type" value="Genomic_DNA"/>
</dbReference>
<organism evidence="4 5">
    <name type="scientific">Blepharisma stoltei</name>
    <dbReference type="NCBI Taxonomy" id="1481888"/>
    <lineage>
        <taxon>Eukaryota</taxon>
        <taxon>Sar</taxon>
        <taxon>Alveolata</taxon>
        <taxon>Ciliophora</taxon>
        <taxon>Postciliodesmatophora</taxon>
        <taxon>Heterotrichea</taxon>
        <taxon>Heterotrichida</taxon>
        <taxon>Blepharismidae</taxon>
        <taxon>Blepharisma</taxon>
    </lineage>
</organism>
<comment type="subcellular location">
    <subcellularLocation>
        <location evidence="1">Cytoplasm</location>
    </subcellularLocation>
</comment>
<dbReference type="InterPro" id="IPR028133">
    <property type="entry name" value="Dynamitin"/>
</dbReference>
<evidence type="ECO:0000256" key="1">
    <source>
        <dbReference type="ARBA" id="ARBA00004496"/>
    </source>
</evidence>
<reference evidence="4" key="1">
    <citation type="submission" date="2021-09" db="EMBL/GenBank/DDBJ databases">
        <authorList>
            <consortium name="AG Swart"/>
            <person name="Singh M."/>
            <person name="Singh A."/>
            <person name="Seah K."/>
            <person name="Emmerich C."/>
        </authorList>
    </citation>
    <scope>NUCLEOTIDE SEQUENCE</scope>
    <source>
        <strain evidence="4">ATCC30299</strain>
    </source>
</reference>
<dbReference type="GO" id="GO:0007017">
    <property type="term" value="P:microtubule-based process"/>
    <property type="evidence" value="ECO:0007669"/>
    <property type="project" value="InterPro"/>
</dbReference>
<name>A0AAU9JRS7_9CILI</name>